<reference evidence="1 2" key="1">
    <citation type="submission" date="2023-10" db="EMBL/GenBank/DDBJ databases">
        <title>Genome-Wide Identification Analysis in wild type Solanum Pinnatisectum Reveals Some Genes Defensing Phytophthora Infestans.</title>
        <authorList>
            <person name="Sun C."/>
        </authorList>
    </citation>
    <scope>NUCLEOTIDE SEQUENCE [LARGE SCALE GENOMIC DNA]</scope>
    <source>
        <strain evidence="1">LQN</strain>
        <tissue evidence="1">Leaf</tissue>
    </source>
</reference>
<organism evidence="1 2">
    <name type="scientific">Solanum pinnatisectum</name>
    <name type="common">tansyleaf nightshade</name>
    <dbReference type="NCBI Taxonomy" id="50273"/>
    <lineage>
        <taxon>Eukaryota</taxon>
        <taxon>Viridiplantae</taxon>
        <taxon>Streptophyta</taxon>
        <taxon>Embryophyta</taxon>
        <taxon>Tracheophyta</taxon>
        <taxon>Spermatophyta</taxon>
        <taxon>Magnoliopsida</taxon>
        <taxon>eudicotyledons</taxon>
        <taxon>Gunneridae</taxon>
        <taxon>Pentapetalae</taxon>
        <taxon>asterids</taxon>
        <taxon>lamiids</taxon>
        <taxon>Solanales</taxon>
        <taxon>Solanaceae</taxon>
        <taxon>Solanoideae</taxon>
        <taxon>Solaneae</taxon>
        <taxon>Solanum</taxon>
    </lineage>
</organism>
<accession>A0AAV9L876</accession>
<dbReference type="Gene3D" id="4.10.60.10">
    <property type="entry name" value="Zinc finger, CCHC-type"/>
    <property type="match status" value="1"/>
</dbReference>
<proteinExistence type="predicted"/>
<evidence type="ECO:0000313" key="1">
    <source>
        <dbReference type="EMBL" id="KAK4721468.1"/>
    </source>
</evidence>
<gene>
    <name evidence="1" type="ORF">R3W88_011701</name>
</gene>
<comment type="caution">
    <text evidence="1">The sequence shown here is derived from an EMBL/GenBank/DDBJ whole genome shotgun (WGS) entry which is preliminary data.</text>
</comment>
<keyword evidence="2" id="KW-1185">Reference proteome</keyword>
<dbReference type="EMBL" id="JAWPEI010000007">
    <property type="protein sequence ID" value="KAK4721468.1"/>
    <property type="molecule type" value="Genomic_DNA"/>
</dbReference>
<dbReference type="Proteomes" id="UP001311915">
    <property type="component" value="Unassembled WGS sequence"/>
</dbReference>
<evidence type="ECO:0000313" key="2">
    <source>
        <dbReference type="Proteomes" id="UP001311915"/>
    </source>
</evidence>
<dbReference type="AlphaFoldDB" id="A0AAV9L876"/>
<protein>
    <submittedName>
        <fullName evidence="1">Uncharacterized protein</fullName>
    </submittedName>
</protein>
<name>A0AAV9L876_9SOLN</name>
<sequence length="68" mass="8429">MTKWFSRMLKRGQVFQRRNFQKTTEKDPKEYVCHKYGSPDHFIKFCPLWGLEHKRNNPEKRKETKNDK</sequence>